<keyword evidence="7" id="KW-1185">Reference proteome</keyword>
<name>A0A1I4IUX2_9FIRM</name>
<evidence type="ECO:0000259" key="5">
    <source>
        <dbReference type="Pfam" id="PF00496"/>
    </source>
</evidence>
<organism evidence="6 7">
    <name type="scientific">Halanaerobium salsuginis</name>
    <dbReference type="NCBI Taxonomy" id="29563"/>
    <lineage>
        <taxon>Bacteria</taxon>
        <taxon>Bacillati</taxon>
        <taxon>Bacillota</taxon>
        <taxon>Clostridia</taxon>
        <taxon>Halanaerobiales</taxon>
        <taxon>Halanaerobiaceae</taxon>
        <taxon>Halanaerobium</taxon>
    </lineage>
</organism>
<feature type="signal peptide" evidence="4">
    <location>
        <begin position="1"/>
        <end position="26"/>
    </location>
</feature>
<dbReference type="EMBL" id="FOTI01000019">
    <property type="protein sequence ID" value="SFL58142.1"/>
    <property type="molecule type" value="Genomic_DNA"/>
</dbReference>
<dbReference type="PIRSF" id="PIRSF002741">
    <property type="entry name" value="MppA"/>
    <property type="match status" value="1"/>
</dbReference>
<evidence type="ECO:0000256" key="2">
    <source>
        <dbReference type="ARBA" id="ARBA00022448"/>
    </source>
</evidence>
<dbReference type="Pfam" id="PF00496">
    <property type="entry name" value="SBP_bac_5"/>
    <property type="match status" value="1"/>
</dbReference>
<keyword evidence="2" id="KW-0813">Transport</keyword>
<sequence length="528" mass="59817">MKKLSSLGLLFLLILFLSGVSQIAFAAENPQYGGTLHLSNDADWDTLDPAYASGFDAGEMAVKFYDGLVRFDFSSNKIVADLAESWEVKNNNQNFIFHLRKGVKFHNGVEFTAQDVKYTFERLYDPEVASPGTWVYPMIKGTAAKLAGESAELAGVKVIDDYTIEFDLSEPFGLFLTHLTLPYGLIVNQSAVEKYGADFSQHPVGTGPFKFVEWEHDNKLVMKANQDYWAGRPYVDQVIYRVIPQPLTDIAEFEANNLDRTVVPEEERERWLNDPEWSDYITTIADLSTYYLALNSDFEPLDNPQVREAINYAIDSKTITDSLFPYYVAANDAIPEGMPGGSDLPIKADPEKAKQLLTEAGYPDGFELDIWVSDSSTSVRVGGVLQALLGRVGIQVNLIKNDWSVFYNTVKNGNAPAYYLSWWADYADPYNFLNALYTTDRIPFNNQEINSLLKEMTITTDTDQRIRLSQQIIKLADQVGDPYIYLYHTSTSYVKHPWVKGDLYHQMYTADKLLTWWIDQDLKAESTN</sequence>
<evidence type="ECO:0000256" key="4">
    <source>
        <dbReference type="SAM" id="SignalP"/>
    </source>
</evidence>
<accession>A0A1I4IUX2</accession>
<dbReference type="Proteomes" id="UP000199006">
    <property type="component" value="Unassembled WGS sequence"/>
</dbReference>
<dbReference type="AlphaFoldDB" id="A0A1I4IUX2"/>
<evidence type="ECO:0000313" key="6">
    <source>
        <dbReference type="EMBL" id="SFL58142.1"/>
    </source>
</evidence>
<dbReference type="SUPFAM" id="SSF53850">
    <property type="entry name" value="Periplasmic binding protein-like II"/>
    <property type="match status" value="1"/>
</dbReference>
<dbReference type="STRING" id="29563.SAMN02983006_01519"/>
<dbReference type="CDD" id="cd00995">
    <property type="entry name" value="PBP2_NikA_DppA_OppA_like"/>
    <property type="match status" value="1"/>
</dbReference>
<dbReference type="GO" id="GO:0043190">
    <property type="term" value="C:ATP-binding cassette (ABC) transporter complex"/>
    <property type="evidence" value="ECO:0007669"/>
    <property type="project" value="InterPro"/>
</dbReference>
<dbReference type="Gene3D" id="3.40.190.10">
    <property type="entry name" value="Periplasmic binding protein-like II"/>
    <property type="match status" value="1"/>
</dbReference>
<dbReference type="InterPro" id="IPR000914">
    <property type="entry name" value="SBP_5_dom"/>
</dbReference>
<feature type="chain" id="PRO_5011532849" evidence="4">
    <location>
        <begin position="27"/>
        <end position="528"/>
    </location>
</feature>
<keyword evidence="3 4" id="KW-0732">Signal</keyword>
<dbReference type="PANTHER" id="PTHR30290:SF9">
    <property type="entry name" value="OLIGOPEPTIDE-BINDING PROTEIN APPA"/>
    <property type="match status" value="1"/>
</dbReference>
<dbReference type="GO" id="GO:0042597">
    <property type="term" value="C:periplasmic space"/>
    <property type="evidence" value="ECO:0007669"/>
    <property type="project" value="UniProtKB-ARBA"/>
</dbReference>
<dbReference type="Gene3D" id="3.10.105.10">
    <property type="entry name" value="Dipeptide-binding Protein, Domain 3"/>
    <property type="match status" value="1"/>
</dbReference>
<dbReference type="InterPro" id="IPR039424">
    <property type="entry name" value="SBP_5"/>
</dbReference>
<evidence type="ECO:0000256" key="1">
    <source>
        <dbReference type="ARBA" id="ARBA00005695"/>
    </source>
</evidence>
<comment type="similarity">
    <text evidence="1">Belongs to the bacterial solute-binding protein 5 family.</text>
</comment>
<proteinExistence type="inferred from homology"/>
<dbReference type="InterPro" id="IPR030678">
    <property type="entry name" value="Peptide/Ni-bd"/>
</dbReference>
<evidence type="ECO:0000313" key="7">
    <source>
        <dbReference type="Proteomes" id="UP000199006"/>
    </source>
</evidence>
<evidence type="ECO:0000256" key="3">
    <source>
        <dbReference type="ARBA" id="ARBA00022729"/>
    </source>
</evidence>
<feature type="domain" description="Solute-binding protein family 5" evidence="5">
    <location>
        <begin position="77"/>
        <end position="441"/>
    </location>
</feature>
<gene>
    <name evidence="6" type="ORF">SAMN02983006_01519</name>
</gene>
<dbReference type="GO" id="GO:0015833">
    <property type="term" value="P:peptide transport"/>
    <property type="evidence" value="ECO:0007669"/>
    <property type="project" value="TreeGrafter"/>
</dbReference>
<protein>
    <submittedName>
        <fullName evidence="6">Oligopeptide transport system substrate-binding protein</fullName>
    </submittedName>
</protein>
<dbReference type="Gene3D" id="3.90.76.10">
    <property type="entry name" value="Dipeptide-binding Protein, Domain 1"/>
    <property type="match status" value="1"/>
</dbReference>
<dbReference type="PANTHER" id="PTHR30290">
    <property type="entry name" value="PERIPLASMIC BINDING COMPONENT OF ABC TRANSPORTER"/>
    <property type="match status" value="1"/>
</dbReference>
<dbReference type="RefSeq" id="WP_177181392.1">
    <property type="nucleotide sequence ID" value="NZ_FOTI01000019.1"/>
</dbReference>
<dbReference type="GO" id="GO:1904680">
    <property type="term" value="F:peptide transmembrane transporter activity"/>
    <property type="evidence" value="ECO:0007669"/>
    <property type="project" value="TreeGrafter"/>
</dbReference>
<reference evidence="6 7" key="1">
    <citation type="submission" date="2016-10" db="EMBL/GenBank/DDBJ databases">
        <authorList>
            <person name="de Groot N.N."/>
        </authorList>
    </citation>
    <scope>NUCLEOTIDE SEQUENCE [LARGE SCALE GENOMIC DNA]</scope>
    <source>
        <strain evidence="6 7">ATCC 51327</strain>
    </source>
</reference>